<evidence type="ECO:0000313" key="3">
    <source>
        <dbReference type="EnsemblPlants" id="OMERI03G35790.1"/>
    </source>
</evidence>
<organism evidence="3">
    <name type="scientific">Oryza meridionalis</name>
    <dbReference type="NCBI Taxonomy" id="40149"/>
    <lineage>
        <taxon>Eukaryota</taxon>
        <taxon>Viridiplantae</taxon>
        <taxon>Streptophyta</taxon>
        <taxon>Embryophyta</taxon>
        <taxon>Tracheophyta</taxon>
        <taxon>Spermatophyta</taxon>
        <taxon>Magnoliopsida</taxon>
        <taxon>Liliopsida</taxon>
        <taxon>Poales</taxon>
        <taxon>Poaceae</taxon>
        <taxon>BOP clade</taxon>
        <taxon>Oryzoideae</taxon>
        <taxon>Oryzeae</taxon>
        <taxon>Oryzinae</taxon>
        <taxon>Oryza</taxon>
    </lineage>
</organism>
<protein>
    <recommendedName>
        <fullName evidence="2">DUF834 domain-containing protein</fullName>
    </recommendedName>
</protein>
<evidence type="ECO:0000313" key="4">
    <source>
        <dbReference type="Proteomes" id="UP000008021"/>
    </source>
</evidence>
<feature type="compositionally biased region" description="Basic and acidic residues" evidence="1">
    <location>
        <begin position="31"/>
        <end position="41"/>
    </location>
</feature>
<dbReference type="EnsemblPlants" id="OMERI03G35790.1">
    <property type="protein sequence ID" value="OMERI03G35790.1"/>
    <property type="gene ID" value="OMERI03G35790"/>
</dbReference>
<evidence type="ECO:0000259" key="2">
    <source>
        <dbReference type="Pfam" id="PF05754"/>
    </source>
</evidence>
<dbReference type="Proteomes" id="UP000008021">
    <property type="component" value="Chromosome 3"/>
</dbReference>
<feature type="domain" description="DUF834" evidence="2">
    <location>
        <begin position="55"/>
        <end position="99"/>
    </location>
</feature>
<dbReference type="AlphaFoldDB" id="A0A0E0D8S5"/>
<reference evidence="3" key="1">
    <citation type="submission" date="2015-04" db="UniProtKB">
        <authorList>
            <consortium name="EnsemblPlants"/>
        </authorList>
    </citation>
    <scope>IDENTIFICATION</scope>
</reference>
<dbReference type="Gramene" id="OMERI03G35790.1">
    <property type="protein sequence ID" value="OMERI03G35790.1"/>
    <property type="gene ID" value="OMERI03G35790"/>
</dbReference>
<sequence length="144" mass="15805">MGKGFERGNRHATLTGAELHERQRRASPPCEPDKGDVDLQRQQKRGAAQLETMGRRDTLVHDDDDVPGGFDFREMVAGLPLFAVVPVEVAALIGDDQGDSARRLKRVVAAEREGTCGERQPGHGELGLRLGKKEETMCILCICK</sequence>
<dbReference type="Pfam" id="PF05754">
    <property type="entry name" value="DUF834"/>
    <property type="match status" value="1"/>
</dbReference>
<dbReference type="HOGENOM" id="CLU_1799527_0_0_1"/>
<feature type="region of interest" description="Disordered" evidence="1">
    <location>
        <begin position="1"/>
        <end position="62"/>
    </location>
</feature>
<dbReference type="InterPro" id="IPR008552">
    <property type="entry name" value="DUF834"/>
</dbReference>
<proteinExistence type="predicted"/>
<keyword evidence="4" id="KW-1185">Reference proteome</keyword>
<reference evidence="3" key="2">
    <citation type="submission" date="2018-05" db="EMBL/GenBank/DDBJ databases">
        <title>OmerRS3 (Oryza meridionalis Reference Sequence Version 3).</title>
        <authorList>
            <person name="Zhang J."/>
            <person name="Kudrna D."/>
            <person name="Lee S."/>
            <person name="Talag J."/>
            <person name="Welchert J."/>
            <person name="Wing R.A."/>
        </authorList>
    </citation>
    <scope>NUCLEOTIDE SEQUENCE [LARGE SCALE GENOMIC DNA]</scope>
    <source>
        <strain evidence="3">cv. OR44</strain>
    </source>
</reference>
<evidence type="ECO:0000256" key="1">
    <source>
        <dbReference type="SAM" id="MobiDB-lite"/>
    </source>
</evidence>
<accession>A0A0E0D8S5</accession>
<name>A0A0E0D8S5_9ORYZ</name>